<dbReference type="RefSeq" id="WP_131160260.1">
    <property type="nucleotide sequence ID" value="NZ_BDMD01000051.1"/>
</dbReference>
<comment type="caution">
    <text evidence="7">The sequence shown here is derived from an EMBL/GenBank/DDBJ whole genome shotgun (WGS) entry which is preliminary data.</text>
</comment>
<evidence type="ECO:0000259" key="6">
    <source>
        <dbReference type="SMART" id="SM00385"/>
    </source>
</evidence>
<keyword evidence="7" id="KW-0396">Initiation factor</keyword>
<dbReference type="Gene3D" id="1.10.472.10">
    <property type="entry name" value="Cyclin-like"/>
    <property type="match status" value="1"/>
</dbReference>
<dbReference type="AlphaFoldDB" id="A0A401HA02"/>
<dbReference type="InterPro" id="IPR023486">
    <property type="entry name" value="TFIIB_CS"/>
</dbReference>
<dbReference type="InterPro" id="IPR013150">
    <property type="entry name" value="TFIIB_cyclin"/>
</dbReference>
<keyword evidence="4" id="KW-0805">Transcription regulation</keyword>
<dbReference type="InterPro" id="IPR013763">
    <property type="entry name" value="Cyclin-like_dom"/>
</dbReference>
<sequence length="303" mass="33359">MHSSCENVIVTPEGEWVCLDTGEVLRESSFAEYIAVSRHSPTPETATPVSFKTHDMNIGARMSDFSSARNPLRRGLRTSKYATSSISRSEVPTITALQKLKEMVEILKIPTSVHETAALILRSYLDSVSRRPGRVEQYVAASIAKAVEIHGIPISSGEIAKAAGVEVESVQKAILQMSQTDVVKSLVRKSIAKARFRGYSTKMRRIEEFINRLVANLGLDPEVKRIALEFVKVSLKAGSGASIKTFHGKKSAALAAAAVYLAARLLNYDVSQKKIASILELKESNIRKHYRFLIDNVAIIVYV</sequence>
<keyword evidence="7" id="KW-0648">Protein biosynthesis</keyword>
<keyword evidence="3" id="KW-0677">Repeat</keyword>
<evidence type="ECO:0000256" key="1">
    <source>
        <dbReference type="ARBA" id="ARBA00010857"/>
    </source>
</evidence>
<dbReference type="GO" id="GO:0070897">
    <property type="term" value="P:transcription preinitiation complex assembly"/>
    <property type="evidence" value="ECO:0007669"/>
    <property type="project" value="InterPro"/>
</dbReference>
<feature type="domain" description="Cyclin-like" evidence="6">
    <location>
        <begin position="208"/>
        <end position="295"/>
    </location>
</feature>
<dbReference type="EMBL" id="BDMD01000051">
    <property type="protein sequence ID" value="GBF09271.1"/>
    <property type="molecule type" value="Genomic_DNA"/>
</dbReference>
<accession>A0A401HA02</accession>
<dbReference type="InterPro" id="IPR036915">
    <property type="entry name" value="Cyclin-like_sf"/>
</dbReference>
<evidence type="ECO:0000313" key="7">
    <source>
        <dbReference type="EMBL" id="GBF09271.1"/>
    </source>
</evidence>
<evidence type="ECO:0000256" key="3">
    <source>
        <dbReference type="ARBA" id="ARBA00022737"/>
    </source>
</evidence>
<dbReference type="GO" id="GO:0003743">
    <property type="term" value="F:translation initiation factor activity"/>
    <property type="evidence" value="ECO:0007669"/>
    <property type="project" value="UniProtKB-KW"/>
</dbReference>
<dbReference type="SMART" id="SM00385">
    <property type="entry name" value="CYCLIN"/>
    <property type="match status" value="2"/>
</dbReference>
<dbReference type="OrthoDB" id="7429at2157"/>
<dbReference type="PANTHER" id="PTHR11618:SF13">
    <property type="entry name" value="TRANSCRIPTION INITIATION FACTOR IIB"/>
    <property type="match status" value="1"/>
</dbReference>
<feature type="domain" description="Cyclin-like" evidence="6">
    <location>
        <begin position="98"/>
        <end position="179"/>
    </location>
</feature>
<dbReference type="Pfam" id="PF00382">
    <property type="entry name" value="TFIIB"/>
    <property type="match status" value="2"/>
</dbReference>
<organism evidence="7 8">
    <name type="scientific">Aeropyrum pernix</name>
    <dbReference type="NCBI Taxonomy" id="56636"/>
    <lineage>
        <taxon>Archaea</taxon>
        <taxon>Thermoproteota</taxon>
        <taxon>Thermoprotei</taxon>
        <taxon>Desulfurococcales</taxon>
        <taxon>Desulfurococcaceae</taxon>
        <taxon>Aeropyrum</taxon>
    </lineage>
</organism>
<dbReference type="PROSITE" id="PS00782">
    <property type="entry name" value="TFIIB"/>
    <property type="match status" value="1"/>
</dbReference>
<proteinExistence type="inferred from homology"/>
<dbReference type="PANTHER" id="PTHR11618">
    <property type="entry name" value="TRANSCRIPTION INITIATION FACTOR IIB-RELATED"/>
    <property type="match status" value="1"/>
</dbReference>
<name>A0A401HA02_AERPX</name>
<evidence type="ECO:0000256" key="5">
    <source>
        <dbReference type="ARBA" id="ARBA00023163"/>
    </source>
</evidence>
<dbReference type="Proteomes" id="UP000291213">
    <property type="component" value="Unassembled WGS sequence"/>
</dbReference>
<dbReference type="PRINTS" id="PR00685">
    <property type="entry name" value="TIFACTORIIB"/>
</dbReference>
<evidence type="ECO:0000313" key="8">
    <source>
        <dbReference type="Proteomes" id="UP000291213"/>
    </source>
</evidence>
<dbReference type="GO" id="GO:0097550">
    <property type="term" value="C:transcription preinitiation complex"/>
    <property type="evidence" value="ECO:0007669"/>
    <property type="project" value="TreeGrafter"/>
</dbReference>
<evidence type="ECO:0000256" key="2">
    <source>
        <dbReference type="ARBA" id="ARBA00013932"/>
    </source>
</evidence>
<dbReference type="GO" id="GO:0017025">
    <property type="term" value="F:TBP-class protein binding"/>
    <property type="evidence" value="ECO:0007669"/>
    <property type="project" value="InterPro"/>
</dbReference>
<evidence type="ECO:0000256" key="4">
    <source>
        <dbReference type="ARBA" id="ARBA00023015"/>
    </source>
</evidence>
<comment type="similarity">
    <text evidence="1">Belongs to the TFIIB family.</text>
</comment>
<dbReference type="InterPro" id="IPR000812">
    <property type="entry name" value="TFIIB"/>
</dbReference>
<gene>
    <name evidence="7" type="ORF">apy_09960</name>
</gene>
<keyword evidence="5" id="KW-0804">Transcription</keyword>
<reference evidence="7 8" key="1">
    <citation type="submission" date="2017-02" db="EMBL/GenBank/DDBJ databases">
        <title>isolation and characterization of a novel temperate virus Aeropyrum globular virus 1 infecting hyperthermophilic archaeon Aeropyrum.</title>
        <authorList>
            <person name="Yumiya M."/>
            <person name="Yoshida T."/>
            <person name="Sako Y."/>
        </authorList>
    </citation>
    <scope>NUCLEOTIDE SEQUENCE [LARGE SCALE GENOMIC DNA]</scope>
    <source>
        <strain evidence="7 8">YK1-12-2013</strain>
    </source>
</reference>
<protein>
    <recommendedName>
        <fullName evidence="2">Transcription initiation factor IIB</fullName>
    </recommendedName>
</protein>
<dbReference type="Gene3D" id="1.10.472.170">
    <property type="match status" value="1"/>
</dbReference>
<dbReference type="SUPFAM" id="SSF47954">
    <property type="entry name" value="Cyclin-like"/>
    <property type="match status" value="2"/>
</dbReference>